<dbReference type="RefSeq" id="WP_112099527.1">
    <property type="nucleotide sequence ID" value="NZ_QMBP01000011.1"/>
</dbReference>
<evidence type="ECO:0000256" key="3">
    <source>
        <dbReference type="ARBA" id="ARBA00023052"/>
    </source>
</evidence>
<accession>A0A330HVD7</accession>
<dbReference type="Pfam" id="PF02779">
    <property type="entry name" value="Transket_pyr"/>
    <property type="match status" value="1"/>
</dbReference>
<comment type="cofactor">
    <cofactor evidence="1">
        <name>thiamine diphosphate</name>
        <dbReference type="ChEBI" id="CHEBI:58937"/>
    </cofactor>
</comment>
<gene>
    <name evidence="5" type="ORF">DPM33_21980</name>
</gene>
<comment type="similarity">
    <text evidence="2">Belongs to the transketolase family.</text>
</comment>
<dbReference type="Pfam" id="PF02780">
    <property type="entry name" value="Transketolase_C"/>
    <property type="match status" value="1"/>
</dbReference>
<sequence>MRREFIATLCELAASDRRIMLLTADLGFSVVEPFAQAYPDRFVNVGVAEQNMIGVATGLAEAGFLPFCYSIATFATLRPYEFIRNGPVAHELPVRIVGVGGGFDYGTGGPTHHSLEDIAVMRALPGMMVVAPIDGPQTAAALECLWSAPSPIYFRLGKDSPRVAISGDHFEVARAQTLRQGTDALLISTGAMVAETIRAAEILADAGTQAMVLSVPCLAPAPLADLRAALADARAVLTVEAHQQAGGLGSLVAEVLAEARLARPFRRLAASQLGLGRGGSAAWLLEQNGLTADAIAAAAQTLLS</sequence>
<dbReference type="SMART" id="SM00861">
    <property type="entry name" value="Transket_pyr"/>
    <property type="match status" value="1"/>
</dbReference>
<dbReference type="PANTHER" id="PTHR43825:SF5">
    <property type="entry name" value="HYPOTHETICAL TRANSKETOLASE FAMILY PROTEIN"/>
    <property type="match status" value="1"/>
</dbReference>
<protein>
    <submittedName>
        <fullName evidence="5">1-deoxy-D-xylulose-5-phosphate synthase</fullName>
    </submittedName>
</protein>
<evidence type="ECO:0000313" key="5">
    <source>
        <dbReference type="EMBL" id="RAZ88657.1"/>
    </source>
</evidence>
<dbReference type="InterPro" id="IPR051157">
    <property type="entry name" value="PDH/Transketolase"/>
</dbReference>
<dbReference type="CDD" id="cd07033">
    <property type="entry name" value="TPP_PYR_DXS_TK_like"/>
    <property type="match status" value="1"/>
</dbReference>
<evidence type="ECO:0000256" key="2">
    <source>
        <dbReference type="ARBA" id="ARBA00007131"/>
    </source>
</evidence>
<dbReference type="PANTHER" id="PTHR43825">
    <property type="entry name" value="PYRUVATE DEHYDROGENASE E1 COMPONENT"/>
    <property type="match status" value="1"/>
</dbReference>
<dbReference type="Gene3D" id="3.40.50.970">
    <property type="match status" value="1"/>
</dbReference>
<comment type="caution">
    <text evidence="5">The sequence shown here is derived from an EMBL/GenBank/DDBJ whole genome shotgun (WGS) entry which is preliminary data.</text>
</comment>
<organism evidence="5 6">
    <name type="scientific">Mesorhizobium hawassense</name>
    <dbReference type="NCBI Taxonomy" id="1209954"/>
    <lineage>
        <taxon>Bacteria</taxon>
        <taxon>Pseudomonadati</taxon>
        <taxon>Pseudomonadota</taxon>
        <taxon>Alphaproteobacteria</taxon>
        <taxon>Hyphomicrobiales</taxon>
        <taxon>Phyllobacteriaceae</taxon>
        <taxon>Mesorhizobium</taxon>
    </lineage>
</organism>
<feature type="domain" description="Transketolase-like pyrimidine-binding" evidence="4">
    <location>
        <begin position="1"/>
        <end position="163"/>
    </location>
</feature>
<dbReference type="SUPFAM" id="SSF52518">
    <property type="entry name" value="Thiamin diphosphate-binding fold (THDP-binding)"/>
    <property type="match status" value="1"/>
</dbReference>
<dbReference type="InterPro" id="IPR033248">
    <property type="entry name" value="Transketolase_C"/>
</dbReference>
<keyword evidence="6" id="KW-1185">Reference proteome</keyword>
<name>A0A330HVD7_9HYPH</name>
<dbReference type="InterPro" id="IPR009014">
    <property type="entry name" value="Transketo_C/PFOR_II"/>
</dbReference>
<dbReference type="Proteomes" id="UP000251558">
    <property type="component" value="Unassembled WGS sequence"/>
</dbReference>
<evidence type="ECO:0000256" key="1">
    <source>
        <dbReference type="ARBA" id="ARBA00001964"/>
    </source>
</evidence>
<dbReference type="InterPro" id="IPR029061">
    <property type="entry name" value="THDP-binding"/>
</dbReference>
<dbReference type="InterPro" id="IPR005475">
    <property type="entry name" value="Transketolase-like_Pyr-bd"/>
</dbReference>
<dbReference type="Gene3D" id="3.40.50.920">
    <property type="match status" value="1"/>
</dbReference>
<evidence type="ECO:0000259" key="4">
    <source>
        <dbReference type="SMART" id="SM00861"/>
    </source>
</evidence>
<dbReference type="FunFam" id="3.40.50.970:FF:000129">
    <property type="entry name" value="Transketolase"/>
    <property type="match status" value="1"/>
</dbReference>
<reference evidence="5 6" key="2">
    <citation type="submission" date="2018-07" db="EMBL/GenBank/DDBJ databases">
        <title>Diversity of Mesorhizobium strains in Brazil.</title>
        <authorList>
            <person name="Helene L.C.F."/>
            <person name="Dall'Agnol R."/>
            <person name="Delamuta J.R.M."/>
            <person name="Hungria M."/>
        </authorList>
    </citation>
    <scope>NUCLEOTIDE SEQUENCE [LARGE SCALE GENOMIC DNA]</scope>
    <source>
        <strain evidence="5 6">AC99b</strain>
    </source>
</reference>
<proteinExistence type="inferred from homology"/>
<dbReference type="AlphaFoldDB" id="A0A330HVD7"/>
<evidence type="ECO:0000313" key="6">
    <source>
        <dbReference type="Proteomes" id="UP000251558"/>
    </source>
</evidence>
<keyword evidence="3" id="KW-0786">Thiamine pyrophosphate</keyword>
<reference evidence="6" key="1">
    <citation type="submission" date="2018-06" db="EMBL/GenBank/DDBJ databases">
        <authorList>
            <person name="Helene L.C."/>
            <person name="Dall'Agnol R."/>
            <person name="Delamuta J.R."/>
            <person name="Hungria M."/>
        </authorList>
    </citation>
    <scope>NUCLEOTIDE SEQUENCE [LARGE SCALE GENOMIC DNA]</scope>
    <source>
        <strain evidence="6">AC99b</strain>
    </source>
</reference>
<dbReference type="SUPFAM" id="SSF52922">
    <property type="entry name" value="TK C-terminal domain-like"/>
    <property type="match status" value="1"/>
</dbReference>
<dbReference type="OrthoDB" id="8732661at2"/>
<dbReference type="EMBL" id="QMBP01000011">
    <property type="protein sequence ID" value="RAZ88657.1"/>
    <property type="molecule type" value="Genomic_DNA"/>
</dbReference>